<evidence type="ECO:0000259" key="6">
    <source>
        <dbReference type="Pfam" id="PF09864"/>
    </source>
</evidence>
<reference evidence="7 8" key="1">
    <citation type="journal article" date="2012" name="Genet. Mol. Biol.">
        <title>Analysis of 16S rRNA and mxaF genes revealing insights into Methylobacterium niche-specific plant association.</title>
        <authorList>
            <person name="Dourado M.N."/>
            <person name="Andreote F.D."/>
            <person name="Dini-Andreote F."/>
            <person name="Conti R."/>
            <person name="Araujo J.M."/>
            <person name="Araujo W.L."/>
        </authorList>
    </citation>
    <scope>NUCLEOTIDE SEQUENCE [LARGE SCALE GENOMIC DNA]</scope>
    <source>
        <strain evidence="7 8">SR1.6/4</strain>
    </source>
</reference>
<keyword evidence="4" id="KW-0449">Lipoprotein</keyword>
<evidence type="ECO:0000256" key="4">
    <source>
        <dbReference type="ARBA" id="ARBA00023288"/>
    </source>
</evidence>
<comment type="caution">
    <text evidence="7">The sequence shown here is derived from an EMBL/GenBank/DDBJ whole genome shotgun (WGS) entry which is preliminary data.</text>
</comment>
<evidence type="ECO:0000256" key="5">
    <source>
        <dbReference type="SAM" id="SignalP"/>
    </source>
</evidence>
<keyword evidence="3" id="KW-0564">Palmitate</keyword>
<keyword evidence="2" id="KW-0472">Membrane</keyword>
<dbReference type="InterPro" id="IPR018660">
    <property type="entry name" value="MliC"/>
</dbReference>
<evidence type="ECO:0000256" key="3">
    <source>
        <dbReference type="ARBA" id="ARBA00023139"/>
    </source>
</evidence>
<dbReference type="SUPFAM" id="SSF141488">
    <property type="entry name" value="YdhA-like"/>
    <property type="match status" value="1"/>
</dbReference>
<evidence type="ECO:0000256" key="1">
    <source>
        <dbReference type="ARBA" id="ARBA00022729"/>
    </source>
</evidence>
<proteinExistence type="predicted"/>
<organism evidence="7 8">
    <name type="scientific">Methylobacterium radiotolerans</name>
    <dbReference type="NCBI Taxonomy" id="31998"/>
    <lineage>
        <taxon>Bacteria</taxon>
        <taxon>Pseudomonadati</taxon>
        <taxon>Pseudomonadota</taxon>
        <taxon>Alphaproteobacteria</taxon>
        <taxon>Hyphomicrobiales</taxon>
        <taxon>Methylobacteriaceae</taxon>
        <taxon>Methylobacterium</taxon>
    </lineage>
</organism>
<sequence length="101" mass="10277">MAFVCVGSACLRAIPAQAAPTGSQRVAFACPGGLTLAVEFATMDPQAPAIVHPPSGPAIALPAQPSGDGFRYADGSHELRGRGRDVTWTVGSTLSLTCRAP</sequence>
<dbReference type="Gene3D" id="2.40.128.200">
    <property type="match status" value="1"/>
</dbReference>
<feature type="chain" id="PRO_5047495988" description="C-type lysozyme inhibitor domain-containing protein" evidence="5">
    <location>
        <begin position="19"/>
        <end position="101"/>
    </location>
</feature>
<dbReference type="InterPro" id="IPR036328">
    <property type="entry name" value="MliC_sf"/>
</dbReference>
<dbReference type="EMBL" id="MLBY01000002">
    <property type="protein sequence ID" value="MEE7455845.1"/>
    <property type="molecule type" value="Genomic_DNA"/>
</dbReference>
<gene>
    <name evidence="7" type="ORF">MRSR164_03175</name>
</gene>
<feature type="signal peptide" evidence="5">
    <location>
        <begin position="1"/>
        <end position="18"/>
    </location>
</feature>
<evidence type="ECO:0000313" key="8">
    <source>
        <dbReference type="Proteomes" id="UP001349262"/>
    </source>
</evidence>
<dbReference type="Pfam" id="PF09864">
    <property type="entry name" value="MliC"/>
    <property type="match status" value="1"/>
</dbReference>
<evidence type="ECO:0000313" key="7">
    <source>
        <dbReference type="EMBL" id="MEE7455845.1"/>
    </source>
</evidence>
<name>A0ABU7T5M6_9HYPH</name>
<accession>A0ABU7T5M6</accession>
<keyword evidence="8" id="KW-1185">Reference proteome</keyword>
<protein>
    <recommendedName>
        <fullName evidence="6">C-type lysozyme inhibitor domain-containing protein</fullName>
    </recommendedName>
</protein>
<dbReference type="Proteomes" id="UP001349262">
    <property type="component" value="Unassembled WGS sequence"/>
</dbReference>
<feature type="domain" description="C-type lysozyme inhibitor" evidence="6">
    <location>
        <begin position="28"/>
        <end position="97"/>
    </location>
</feature>
<evidence type="ECO:0000256" key="2">
    <source>
        <dbReference type="ARBA" id="ARBA00023136"/>
    </source>
</evidence>
<keyword evidence="1 5" id="KW-0732">Signal</keyword>